<feature type="coiled-coil region" evidence="1">
    <location>
        <begin position="617"/>
        <end position="811"/>
    </location>
</feature>
<keyword evidence="1" id="KW-0175">Coiled coil</keyword>
<keyword evidence="2" id="KW-0812">Transmembrane</keyword>
<keyword evidence="5" id="KW-1185">Reference proteome</keyword>
<name>A0A2S5CW07_LYSSH</name>
<dbReference type="PANTHER" id="PTHR41259:SF1">
    <property type="entry name" value="DOUBLE-STRAND BREAK REPAIR RAD50 ATPASE, PUTATIVE-RELATED"/>
    <property type="match status" value="1"/>
</dbReference>
<feature type="coiled-coil region" evidence="1">
    <location>
        <begin position="516"/>
        <end position="581"/>
    </location>
</feature>
<protein>
    <recommendedName>
        <fullName evidence="3">YhaN AAA domain-containing protein</fullName>
    </recommendedName>
</protein>
<dbReference type="Pfam" id="PF13514">
    <property type="entry name" value="AAA_27"/>
    <property type="match status" value="1"/>
</dbReference>
<feature type="coiled-coil region" evidence="1">
    <location>
        <begin position="387"/>
        <end position="428"/>
    </location>
</feature>
<evidence type="ECO:0000256" key="1">
    <source>
        <dbReference type="SAM" id="Coils"/>
    </source>
</evidence>
<keyword evidence="2" id="KW-1133">Transmembrane helix</keyword>
<feature type="coiled-coil region" evidence="1">
    <location>
        <begin position="187"/>
        <end position="238"/>
    </location>
</feature>
<organism evidence="4 5">
    <name type="scientific">Lysinibacillus sphaericus</name>
    <name type="common">Bacillus sphaericus</name>
    <dbReference type="NCBI Taxonomy" id="1421"/>
    <lineage>
        <taxon>Bacteria</taxon>
        <taxon>Bacillati</taxon>
        <taxon>Bacillota</taxon>
        <taxon>Bacilli</taxon>
        <taxon>Bacillales</taxon>
        <taxon>Bacillaceae</taxon>
        <taxon>Lysinibacillus</taxon>
    </lineage>
</organism>
<reference evidence="4 5" key="1">
    <citation type="submission" date="2017-11" db="EMBL/GenBank/DDBJ databases">
        <title>Genome sequence of Lysinibacillus sphaericus, a lignin-degrading bacteria isolated from municipal solid waste soil.</title>
        <authorList>
            <person name="Persinoti G.F."/>
            <person name="Paixao D.A."/>
            <person name="Bugg T.D."/>
            <person name="Squina F.M."/>
        </authorList>
    </citation>
    <scope>NUCLEOTIDE SEQUENCE [LARGE SCALE GENOMIC DNA]</scope>
    <source>
        <strain evidence="4 5">A1</strain>
    </source>
</reference>
<evidence type="ECO:0000256" key="2">
    <source>
        <dbReference type="SAM" id="Phobius"/>
    </source>
</evidence>
<evidence type="ECO:0000313" key="4">
    <source>
        <dbReference type="EMBL" id="POZ54976.1"/>
    </source>
</evidence>
<evidence type="ECO:0000313" key="5">
    <source>
        <dbReference type="Proteomes" id="UP000237319"/>
    </source>
</evidence>
<dbReference type="SUPFAM" id="SSF52540">
    <property type="entry name" value="P-loop containing nucleoside triphosphate hydrolases"/>
    <property type="match status" value="1"/>
</dbReference>
<dbReference type="PANTHER" id="PTHR41259">
    <property type="entry name" value="DOUBLE-STRAND BREAK REPAIR RAD50 ATPASE, PUTATIVE-RELATED"/>
    <property type="match status" value="1"/>
</dbReference>
<evidence type="ECO:0000259" key="3">
    <source>
        <dbReference type="Pfam" id="PF13514"/>
    </source>
</evidence>
<dbReference type="Gene3D" id="3.40.50.300">
    <property type="entry name" value="P-loop containing nucleotide triphosphate hydrolases"/>
    <property type="match status" value="2"/>
</dbReference>
<dbReference type="AlphaFoldDB" id="A0A2S5CW07"/>
<gene>
    <name evidence="4" type="ORF">LYSIN_03271</name>
</gene>
<comment type="caution">
    <text evidence="4">The sequence shown here is derived from an EMBL/GenBank/DDBJ whole genome shotgun (WGS) entry which is preliminary data.</text>
</comment>
<feature type="coiled-coil region" evidence="1">
    <location>
        <begin position="278"/>
        <end position="312"/>
    </location>
</feature>
<dbReference type="Proteomes" id="UP000237319">
    <property type="component" value="Unassembled WGS sequence"/>
</dbReference>
<feature type="transmembrane region" description="Helical" evidence="2">
    <location>
        <begin position="483"/>
        <end position="501"/>
    </location>
</feature>
<sequence length="966" mass="112541">MRTLLTIQKIHIYGFGKHENITISLQDGVTIFYGMNEAGKTTIQQFILQMLFGFPTKQQSQRKYEPKTSPKFGGQLTIQHPIYGQCTIERVKGKATGDVTVYTADGTKGHEELLAKLLYGYSRASFEAIFSFSIHELQGIEKMSEDELTHLLLASGTTGIHQLSALEKKVDKDAGELFKKSGKLPLINQKIEHLKQLEKTIKKEQATIQTFEAKSLKLQHLEHQLKDLYGQQKTLQHQWQQLTIMKQALPLIEQQDKLQQSLNSNAPVQFPPEGIRRYEQLKDRLTHETLQLTQLEDQYQALQSKLQLTADEQTIEEITRLMHKEATWNQLVVKEQNLKDELFVLQQDIEAQFRLLGVQEKEAQAILLEGTVSLQQEEQFQRQLTVLNTTEEELKFYLQSLEQIHAELDNIARQKKQLQQEALTAEEEHILAQWPQKKRRLEQLRHVQLQRSKPKQPILFIYLVLAISIVAVVYGVVEKNWAVIVIGAILGLLFLLFLNHAKQVEEEPLERNSHLLKELEQEEHVVQQLLVNKQRLEDRWIVANEQQRDKERQYAQLEHKIQQAEQTSAEANQMLENFLRRFHLEGNVPRTLLPELFMRIRAVQEMDVKQRSTFKLLHAIQNEKNELYEAVQQVLKNEYSEQEIFMHLRTSYLAIQQAQQQMLQTTEQVAHLLSKKQETQSLLQNYESQIKQLFTSANVNSEHAFYETFELFQQQQKLQGQLQTIQNQLTSLEIQQQEHLLNGEQLHEKIQAVEEERNALQVTIDQCLEERATLQIEKEQLLNDEKYGLLLQQFEQEKALLQQLIEQWASKKMLATAIHETLFRLREEKLPHVLTQVNAIFNSLTAGRYDKLFIHEEGYFEAQAVSGLRYHVAELSQATKEQAYISLRMALAKTLATSAPFPFIMDDPFVHFDRNRTNKMVQLMKEVGYERQILYFTCHEGMLELWQKEQIVDLGALANERGVTST</sequence>
<feature type="transmembrane region" description="Helical" evidence="2">
    <location>
        <begin position="458"/>
        <end position="477"/>
    </location>
</feature>
<dbReference type="RefSeq" id="WP_258041142.1">
    <property type="nucleotide sequence ID" value="NZ_PGLV01000002.1"/>
</dbReference>
<accession>A0A2S5CW07</accession>
<feature type="domain" description="YhaN AAA" evidence="3">
    <location>
        <begin position="7"/>
        <end position="208"/>
    </location>
</feature>
<dbReference type="InterPro" id="IPR027417">
    <property type="entry name" value="P-loop_NTPase"/>
</dbReference>
<proteinExistence type="predicted"/>
<dbReference type="InterPro" id="IPR038734">
    <property type="entry name" value="YhaN_AAA"/>
</dbReference>
<keyword evidence="2" id="KW-0472">Membrane</keyword>
<dbReference type="EMBL" id="PGLV01000002">
    <property type="protein sequence ID" value="POZ54976.1"/>
    <property type="molecule type" value="Genomic_DNA"/>
</dbReference>